<name>A0ABW9X7R8_9FIRM</name>
<dbReference type="EMBL" id="WWVW01000053">
    <property type="protein sequence ID" value="MZL78957.1"/>
    <property type="molecule type" value="Genomic_DNA"/>
</dbReference>
<gene>
    <name evidence="2" type="ORF">GT718_16810</name>
</gene>
<reference evidence="2 3" key="1">
    <citation type="journal article" date="2019" name="Nat. Med.">
        <title>A library of human gut bacterial isolates paired with longitudinal multiomics data enables mechanistic microbiome research.</title>
        <authorList>
            <person name="Poyet M."/>
            <person name="Groussin M."/>
            <person name="Gibbons S.M."/>
            <person name="Avila-Pacheco J."/>
            <person name="Jiang X."/>
            <person name="Kearney S.M."/>
            <person name="Perrotta A.R."/>
            <person name="Berdy B."/>
            <person name="Zhao S."/>
            <person name="Lieberman T.D."/>
            <person name="Swanson P.K."/>
            <person name="Smith M."/>
            <person name="Roesemann S."/>
            <person name="Alexander J.E."/>
            <person name="Rich S.A."/>
            <person name="Livny J."/>
            <person name="Vlamakis H."/>
            <person name="Clish C."/>
            <person name="Bullock K."/>
            <person name="Deik A."/>
            <person name="Scott J."/>
            <person name="Pierce K.A."/>
            <person name="Xavier R.J."/>
            <person name="Alm E.J."/>
        </authorList>
    </citation>
    <scope>NUCLEOTIDE SEQUENCE [LARGE SCALE GENOMIC DNA]</scope>
    <source>
        <strain evidence="2 3">BIOML-A1</strain>
    </source>
</reference>
<keyword evidence="3" id="KW-1185">Reference proteome</keyword>
<evidence type="ECO:0000313" key="2">
    <source>
        <dbReference type="EMBL" id="MZL78957.1"/>
    </source>
</evidence>
<feature type="region of interest" description="Disordered" evidence="1">
    <location>
        <begin position="1"/>
        <end position="33"/>
    </location>
</feature>
<dbReference type="Proteomes" id="UP000452293">
    <property type="component" value="Unassembled WGS sequence"/>
</dbReference>
<accession>A0ABW9X7R8</accession>
<sequence>MTFEEMLNSIEIDTIPDDDLDDEKEESFDDFDDDLKDFFSDILQED</sequence>
<protein>
    <submittedName>
        <fullName evidence="2">Uncharacterized protein</fullName>
    </submittedName>
</protein>
<proteinExistence type="predicted"/>
<evidence type="ECO:0000256" key="1">
    <source>
        <dbReference type="SAM" id="MobiDB-lite"/>
    </source>
</evidence>
<feature type="compositionally biased region" description="Acidic residues" evidence="1">
    <location>
        <begin position="14"/>
        <end position="33"/>
    </location>
</feature>
<comment type="caution">
    <text evidence="2">The sequence shown here is derived from an EMBL/GenBank/DDBJ whole genome shotgun (WGS) entry which is preliminary data.</text>
</comment>
<organism evidence="2 3">
    <name type="scientific">Blautia massiliensis</name>
    <name type="common">ex Durand et al. 2017</name>
    <dbReference type="NCBI Taxonomy" id="1737424"/>
    <lineage>
        <taxon>Bacteria</taxon>
        <taxon>Bacillati</taxon>
        <taxon>Bacillota</taxon>
        <taxon>Clostridia</taxon>
        <taxon>Lachnospirales</taxon>
        <taxon>Lachnospiraceae</taxon>
        <taxon>Blautia</taxon>
    </lineage>
</organism>
<evidence type="ECO:0000313" key="3">
    <source>
        <dbReference type="Proteomes" id="UP000452293"/>
    </source>
</evidence>
<dbReference type="RefSeq" id="WP_161206398.1">
    <property type="nucleotide sequence ID" value="NZ_WWVV01000029.1"/>
</dbReference>